<dbReference type="AlphaFoldDB" id="A0A1R2BJ86"/>
<name>A0A1R2BJ86_9CILI</name>
<comment type="caution">
    <text evidence="2">The sequence shown here is derived from an EMBL/GenBank/DDBJ whole genome shotgun (WGS) entry which is preliminary data.</text>
</comment>
<proteinExistence type="predicted"/>
<evidence type="ECO:0000313" key="2">
    <source>
        <dbReference type="EMBL" id="OMJ76853.1"/>
    </source>
</evidence>
<reference evidence="2 3" key="1">
    <citation type="submission" date="2016-11" db="EMBL/GenBank/DDBJ databases">
        <title>The macronuclear genome of Stentor coeruleus: a giant cell with tiny introns.</title>
        <authorList>
            <person name="Slabodnick M."/>
            <person name="Ruby J.G."/>
            <person name="Reiff S.B."/>
            <person name="Swart E.C."/>
            <person name="Gosai S."/>
            <person name="Prabakaran S."/>
            <person name="Witkowska E."/>
            <person name="Larue G.E."/>
            <person name="Fisher S."/>
            <person name="Freeman R.M."/>
            <person name="Gunawardena J."/>
            <person name="Chu W."/>
            <person name="Stover N.A."/>
            <person name="Gregory B.D."/>
            <person name="Nowacki M."/>
            <person name="Derisi J."/>
            <person name="Roy S.W."/>
            <person name="Marshall W.F."/>
            <person name="Sood P."/>
        </authorList>
    </citation>
    <scope>NUCLEOTIDE SEQUENCE [LARGE SCALE GENOMIC DNA]</scope>
    <source>
        <strain evidence="2">WM001</strain>
    </source>
</reference>
<dbReference type="EMBL" id="MPUH01000608">
    <property type="protein sequence ID" value="OMJ76853.1"/>
    <property type="molecule type" value="Genomic_DNA"/>
</dbReference>
<sequence>MGSCSGCIAKSHKNHHKSTVSLEHGQLVLVNEEIKESEHFIDEEVKEPGLKRTYTIGPPIPQVPDHPMAAYTFPRSNTANFK</sequence>
<feature type="region of interest" description="Disordered" evidence="1">
    <location>
        <begin position="1"/>
        <end position="20"/>
    </location>
</feature>
<dbReference type="Proteomes" id="UP000187209">
    <property type="component" value="Unassembled WGS sequence"/>
</dbReference>
<keyword evidence="3" id="KW-1185">Reference proteome</keyword>
<gene>
    <name evidence="2" type="ORF">SteCoe_23700</name>
</gene>
<accession>A0A1R2BJ86</accession>
<evidence type="ECO:0000256" key="1">
    <source>
        <dbReference type="SAM" id="MobiDB-lite"/>
    </source>
</evidence>
<protein>
    <submittedName>
        <fullName evidence="2">Uncharacterized protein</fullName>
    </submittedName>
</protein>
<organism evidence="2 3">
    <name type="scientific">Stentor coeruleus</name>
    <dbReference type="NCBI Taxonomy" id="5963"/>
    <lineage>
        <taxon>Eukaryota</taxon>
        <taxon>Sar</taxon>
        <taxon>Alveolata</taxon>
        <taxon>Ciliophora</taxon>
        <taxon>Postciliodesmatophora</taxon>
        <taxon>Heterotrichea</taxon>
        <taxon>Heterotrichida</taxon>
        <taxon>Stentoridae</taxon>
        <taxon>Stentor</taxon>
    </lineage>
</organism>
<evidence type="ECO:0000313" key="3">
    <source>
        <dbReference type="Proteomes" id="UP000187209"/>
    </source>
</evidence>